<organism evidence="1 2">
    <name type="scientific">Colletotrichum chrysophilum</name>
    <dbReference type="NCBI Taxonomy" id="1836956"/>
    <lineage>
        <taxon>Eukaryota</taxon>
        <taxon>Fungi</taxon>
        <taxon>Dikarya</taxon>
        <taxon>Ascomycota</taxon>
        <taxon>Pezizomycotina</taxon>
        <taxon>Sordariomycetes</taxon>
        <taxon>Hypocreomycetidae</taxon>
        <taxon>Glomerellales</taxon>
        <taxon>Glomerellaceae</taxon>
        <taxon>Colletotrichum</taxon>
        <taxon>Colletotrichum gloeosporioides species complex</taxon>
    </lineage>
</organism>
<dbReference type="EMBL" id="JAQOWY010000033">
    <property type="protein sequence ID" value="KAK1854638.1"/>
    <property type="molecule type" value="Genomic_DNA"/>
</dbReference>
<evidence type="ECO:0000313" key="1">
    <source>
        <dbReference type="EMBL" id="KAK1854638.1"/>
    </source>
</evidence>
<keyword evidence="2" id="KW-1185">Reference proteome</keyword>
<dbReference type="AlphaFoldDB" id="A0AAD9AV61"/>
<reference evidence="1" key="1">
    <citation type="submission" date="2023-01" db="EMBL/GenBank/DDBJ databases">
        <title>Colletotrichum chrysophilum M932 genome sequence.</title>
        <authorList>
            <person name="Baroncelli R."/>
        </authorList>
    </citation>
    <scope>NUCLEOTIDE SEQUENCE</scope>
    <source>
        <strain evidence="1">M932</strain>
    </source>
</reference>
<protein>
    <submittedName>
        <fullName evidence="1">Nacht and ankyrin domain protein</fullName>
    </submittedName>
</protein>
<sequence length="141" mass="15424">MAEALGVTASLIAILELSTKTIAYILVARNAAREKADLASEIQACQILISGIIGVVDSDHWTTTLEVLSQPGGPLAALEAIFIEILEKIDSRDGWRRGLRALKWPFDEKHIKNLLVKIGGHKESLCLALSGETRKHRLHHG</sequence>
<name>A0AAD9AV61_9PEZI</name>
<evidence type="ECO:0000313" key="2">
    <source>
        <dbReference type="Proteomes" id="UP001243330"/>
    </source>
</evidence>
<dbReference type="Proteomes" id="UP001243330">
    <property type="component" value="Unassembled WGS sequence"/>
</dbReference>
<proteinExistence type="predicted"/>
<gene>
    <name evidence="1" type="ORF">CCHR01_02679</name>
</gene>
<accession>A0AAD9AV61</accession>
<comment type="caution">
    <text evidence="1">The sequence shown here is derived from an EMBL/GenBank/DDBJ whole genome shotgun (WGS) entry which is preliminary data.</text>
</comment>